<evidence type="ECO:0000256" key="5">
    <source>
        <dbReference type="ARBA" id="ARBA00022692"/>
    </source>
</evidence>
<evidence type="ECO:0000313" key="13">
    <source>
        <dbReference type="Proteomes" id="UP000584325"/>
    </source>
</evidence>
<feature type="transmembrane region" description="Helical" evidence="9">
    <location>
        <begin position="125"/>
        <end position="145"/>
    </location>
</feature>
<dbReference type="PROSITE" id="PS00872">
    <property type="entry name" value="NA_GALACTOSIDE_SYMP"/>
    <property type="match status" value="1"/>
</dbReference>
<protein>
    <submittedName>
        <fullName evidence="10">GPH family glycoside/pentoside/hexuronide:cation symporter</fullName>
    </submittedName>
    <submittedName>
        <fullName evidence="11">MFS transporter</fullName>
    </submittedName>
</protein>
<dbReference type="Proteomes" id="UP000584325">
    <property type="component" value="Unassembled WGS sequence"/>
</dbReference>
<dbReference type="NCBIfam" id="TIGR00792">
    <property type="entry name" value="gph"/>
    <property type="match status" value="1"/>
</dbReference>
<dbReference type="Pfam" id="PF13347">
    <property type="entry name" value="MFS_2"/>
    <property type="match status" value="1"/>
</dbReference>
<dbReference type="Proteomes" id="UP000298763">
    <property type="component" value="Chromosome"/>
</dbReference>
<dbReference type="SUPFAM" id="SSF103473">
    <property type="entry name" value="MFS general substrate transporter"/>
    <property type="match status" value="1"/>
</dbReference>
<comment type="subcellular location">
    <subcellularLocation>
        <location evidence="1">Cell membrane</location>
        <topology evidence="1">Multi-pass membrane protein</topology>
    </subcellularLocation>
</comment>
<dbReference type="GO" id="GO:0005886">
    <property type="term" value="C:plasma membrane"/>
    <property type="evidence" value="ECO:0007669"/>
    <property type="project" value="UniProtKB-SubCell"/>
</dbReference>
<dbReference type="GO" id="GO:0008643">
    <property type="term" value="P:carbohydrate transport"/>
    <property type="evidence" value="ECO:0007669"/>
    <property type="project" value="InterPro"/>
</dbReference>
<sequence length="488" mass="52566">MNDSSGKGAGKGAGHPAGTPLPWREKISYGIADMGFNFYWTNIATFLLIFYTDVFGISAAAAASMMFAIKLINAFTDPMIGAIADRTTTRFGKFRPYLVWVAVPLGCAAVLTYTTPDLDGDGRLLWAYGTYLLMMVCYTAINIPYNALSGVMSADPQERSTINGLRFICAFGGSMLVTAATPAMVKAFGNGDDERGWQLTMAAWAVAACVMFVIAFANTRERIAPPPQQKTNVMQDVRDLSRNGPWVVLFFLALIIMVTITLRTTTAAYYFKYVVGRPELMGTFVSVYMFAAAVGAAASPLMTRFVDKKKLMIILMSTTAVLSGAYFFVPQDQVWLMFVLQAGMGLVLGPKSPLAFSMYADTADYNEWRTGRRATAMTFAAATFSQKLGTALAVAVIGALFTTLGYVPNATQNPGSTAGIVWLMSLIPAAFALVAVGVMCCYRLDAATLRTIQSDLAARKPASRNSGEEPDASPDTLSSPFPPPAPVR</sequence>
<evidence type="ECO:0000256" key="6">
    <source>
        <dbReference type="ARBA" id="ARBA00022989"/>
    </source>
</evidence>
<dbReference type="InterPro" id="IPR001927">
    <property type="entry name" value="Na/Gal_symport"/>
</dbReference>
<dbReference type="RefSeq" id="WP_137315036.1">
    <property type="nucleotide sequence ID" value="NZ_CP040017.1"/>
</dbReference>
<dbReference type="AlphaFoldDB" id="A0A4P8HSJ5"/>
<dbReference type="InterPro" id="IPR018043">
    <property type="entry name" value="Na/Gal_symport_CS"/>
</dbReference>
<organism evidence="10 13">
    <name type="scientific">Pseudoduganella umbonata</name>
    <dbReference type="NCBI Taxonomy" id="864828"/>
    <lineage>
        <taxon>Bacteria</taxon>
        <taxon>Pseudomonadati</taxon>
        <taxon>Pseudomonadota</taxon>
        <taxon>Betaproteobacteria</taxon>
        <taxon>Burkholderiales</taxon>
        <taxon>Oxalobacteraceae</taxon>
        <taxon>Telluria group</taxon>
        <taxon>Pseudoduganella</taxon>
    </lineage>
</organism>
<dbReference type="InterPro" id="IPR039672">
    <property type="entry name" value="MFS_2"/>
</dbReference>
<proteinExistence type="inferred from homology"/>
<dbReference type="OrthoDB" id="181905at2"/>
<evidence type="ECO:0000256" key="7">
    <source>
        <dbReference type="ARBA" id="ARBA00023136"/>
    </source>
</evidence>
<dbReference type="PANTHER" id="PTHR11328:SF24">
    <property type="entry name" value="MAJOR FACILITATOR SUPERFAMILY (MFS) PROFILE DOMAIN-CONTAINING PROTEIN"/>
    <property type="match status" value="1"/>
</dbReference>
<evidence type="ECO:0000313" key="12">
    <source>
        <dbReference type="Proteomes" id="UP000298763"/>
    </source>
</evidence>
<feature type="transmembrane region" description="Helical" evidence="9">
    <location>
        <begin position="165"/>
        <end position="185"/>
    </location>
</feature>
<feature type="transmembrane region" description="Helical" evidence="9">
    <location>
        <begin position="94"/>
        <end position="113"/>
    </location>
</feature>
<dbReference type="GO" id="GO:0015293">
    <property type="term" value="F:symporter activity"/>
    <property type="evidence" value="ECO:0007669"/>
    <property type="project" value="InterPro"/>
</dbReference>
<accession>A0A4P8HSJ5</accession>
<evidence type="ECO:0000256" key="9">
    <source>
        <dbReference type="SAM" id="Phobius"/>
    </source>
</evidence>
<dbReference type="GO" id="GO:0006814">
    <property type="term" value="P:sodium ion transport"/>
    <property type="evidence" value="ECO:0007669"/>
    <property type="project" value="InterPro"/>
</dbReference>
<evidence type="ECO:0000256" key="4">
    <source>
        <dbReference type="ARBA" id="ARBA00022475"/>
    </source>
</evidence>
<feature type="transmembrane region" description="Helical" evidence="9">
    <location>
        <begin position="240"/>
        <end position="260"/>
    </location>
</feature>
<comment type="similarity">
    <text evidence="2">Belongs to the sodium:galactoside symporter (TC 2.A.2) family.</text>
</comment>
<dbReference type="EMBL" id="JACHXS010000002">
    <property type="protein sequence ID" value="MBB3220261.1"/>
    <property type="molecule type" value="Genomic_DNA"/>
</dbReference>
<keyword evidence="4" id="KW-1003">Cell membrane</keyword>
<feature type="transmembrane region" description="Helical" evidence="9">
    <location>
        <begin position="334"/>
        <end position="350"/>
    </location>
</feature>
<name>A0A4P8HSJ5_9BURK</name>
<gene>
    <name evidence="11" type="ORF">FCL38_18525</name>
    <name evidence="10" type="ORF">FHS02_001060</name>
</gene>
<dbReference type="CDD" id="cd17332">
    <property type="entry name" value="MFS_MelB_like"/>
    <property type="match status" value="1"/>
</dbReference>
<feature type="transmembrane region" description="Helical" evidence="9">
    <location>
        <begin position="419"/>
        <end position="442"/>
    </location>
</feature>
<reference evidence="11 12" key="1">
    <citation type="submission" date="2019-05" db="EMBL/GenBank/DDBJ databases">
        <title>Draft Genome Sequences of Six Type Strains of the Genus Massilia.</title>
        <authorList>
            <person name="Miess H."/>
            <person name="Frediansyhah A."/>
            <person name="Gross H."/>
        </authorList>
    </citation>
    <scope>NUCLEOTIDE SEQUENCE [LARGE SCALE GENOMIC DNA]</scope>
    <source>
        <strain evidence="11 12">DSMZ 26121</strain>
    </source>
</reference>
<keyword evidence="6 9" id="KW-1133">Transmembrane helix</keyword>
<feature type="transmembrane region" description="Helical" evidence="9">
    <location>
        <begin position="43"/>
        <end position="73"/>
    </location>
</feature>
<keyword evidence="3" id="KW-0813">Transport</keyword>
<feature type="transmembrane region" description="Helical" evidence="9">
    <location>
        <begin position="280"/>
        <end position="299"/>
    </location>
</feature>
<evidence type="ECO:0000313" key="10">
    <source>
        <dbReference type="EMBL" id="MBB3220261.1"/>
    </source>
</evidence>
<dbReference type="InterPro" id="IPR036259">
    <property type="entry name" value="MFS_trans_sf"/>
</dbReference>
<evidence type="ECO:0000256" key="3">
    <source>
        <dbReference type="ARBA" id="ARBA00022448"/>
    </source>
</evidence>
<dbReference type="EMBL" id="CP040017">
    <property type="protein sequence ID" value="QCP12196.1"/>
    <property type="molecule type" value="Genomic_DNA"/>
</dbReference>
<dbReference type="PANTHER" id="PTHR11328">
    <property type="entry name" value="MAJOR FACILITATOR SUPERFAMILY DOMAIN-CONTAINING PROTEIN"/>
    <property type="match status" value="1"/>
</dbReference>
<feature type="transmembrane region" description="Helical" evidence="9">
    <location>
        <begin position="197"/>
        <end position="219"/>
    </location>
</feature>
<feature type="transmembrane region" description="Helical" evidence="9">
    <location>
        <begin position="311"/>
        <end position="328"/>
    </location>
</feature>
<dbReference type="Gene3D" id="1.20.1250.20">
    <property type="entry name" value="MFS general substrate transporter like domains"/>
    <property type="match status" value="1"/>
</dbReference>
<keyword evidence="12" id="KW-1185">Reference proteome</keyword>
<keyword evidence="5 9" id="KW-0812">Transmembrane</keyword>
<reference evidence="10 13" key="2">
    <citation type="submission" date="2020-08" db="EMBL/GenBank/DDBJ databases">
        <title>Genomic Encyclopedia of Type Strains, Phase III (KMG-III): the genomes of soil and plant-associated and newly described type strains.</title>
        <authorList>
            <person name="Whitman W."/>
        </authorList>
    </citation>
    <scope>NUCLEOTIDE SEQUENCE [LARGE SCALE GENOMIC DNA]</scope>
    <source>
        <strain evidence="10 13">CECT 7753</strain>
    </source>
</reference>
<evidence type="ECO:0000313" key="11">
    <source>
        <dbReference type="EMBL" id="QCP12196.1"/>
    </source>
</evidence>
<feature type="region of interest" description="Disordered" evidence="8">
    <location>
        <begin position="457"/>
        <end position="488"/>
    </location>
</feature>
<feature type="transmembrane region" description="Helical" evidence="9">
    <location>
        <begin position="388"/>
        <end position="407"/>
    </location>
</feature>
<evidence type="ECO:0000256" key="2">
    <source>
        <dbReference type="ARBA" id="ARBA00009617"/>
    </source>
</evidence>
<keyword evidence="7 9" id="KW-0472">Membrane</keyword>
<evidence type="ECO:0000256" key="8">
    <source>
        <dbReference type="SAM" id="MobiDB-lite"/>
    </source>
</evidence>
<evidence type="ECO:0000256" key="1">
    <source>
        <dbReference type="ARBA" id="ARBA00004651"/>
    </source>
</evidence>